<name>A0A934SZK7_9BURK</name>
<organism evidence="3 4">
    <name type="scientific">Noviherbaspirillum pedocola</name>
    <dbReference type="NCBI Taxonomy" id="2801341"/>
    <lineage>
        <taxon>Bacteria</taxon>
        <taxon>Pseudomonadati</taxon>
        <taxon>Pseudomonadota</taxon>
        <taxon>Betaproteobacteria</taxon>
        <taxon>Burkholderiales</taxon>
        <taxon>Oxalobacteraceae</taxon>
        <taxon>Noviherbaspirillum</taxon>
    </lineage>
</organism>
<evidence type="ECO:0000259" key="2">
    <source>
        <dbReference type="PROSITE" id="PS51833"/>
    </source>
</evidence>
<feature type="region of interest" description="Disordered" evidence="1">
    <location>
        <begin position="316"/>
        <end position="341"/>
    </location>
</feature>
<dbReference type="InterPro" id="IPR013976">
    <property type="entry name" value="HDOD"/>
</dbReference>
<dbReference type="Pfam" id="PF08668">
    <property type="entry name" value="HDOD"/>
    <property type="match status" value="1"/>
</dbReference>
<feature type="compositionally biased region" description="Low complexity" evidence="1">
    <location>
        <begin position="318"/>
        <end position="328"/>
    </location>
</feature>
<dbReference type="SUPFAM" id="SSF109604">
    <property type="entry name" value="HD-domain/PDEase-like"/>
    <property type="match status" value="1"/>
</dbReference>
<gene>
    <name evidence="3" type="ORF">JJB74_13405</name>
</gene>
<dbReference type="PANTHER" id="PTHR33525:SF4">
    <property type="entry name" value="CYCLIC DI-GMP PHOSPHODIESTERASE CDGJ"/>
    <property type="match status" value="1"/>
</dbReference>
<evidence type="ECO:0000313" key="4">
    <source>
        <dbReference type="Proteomes" id="UP000622890"/>
    </source>
</evidence>
<sequence length="550" mass="57947">MTGTTTDPSSARDKLLQQISEAGDLPALGASVSQVVRIASSEENSVRELSAFLLRDVGLTQKVLRLSNTVNYRRASGAPVSTISRAIFLLGFDTIKTNALALMLADRIRGKRGEHLRRELALSLAAGVIGREMARRGRFRDGEEAAIAALFRNLGRVLVAAHDEALYARIAALSESGALSPSQASARVLGCSFDMLADAVLRGWDMPDSLVGALAPLPAGRLKPARGRAEWLQQVAHFSGAMAAALTRMTEPGTDAHSKALLERYGAALELDAATLAALFAAANEEARLLASNAEVAFDEDGEDIAAGALLPADEPTEVTSTAATPAASAPPPTLSPDSSAINTAAKHASATPDALAGLVLDAGDSAPSDGCHASGKPLAARDMLLAGAQGVTEMIASGKFTLNDLMFQVLETLYASLGFRFATFCLRDVQTGLYRSRVALGETTPKLPKRFAFAASGAKDLFHLALQNDADLFIADATSMKIVNLLPTWHRNLVPEARSLMILPLVVGGNSLGYYYADRTATAPEGITTEESALIKMLKRQVLAVMAAR</sequence>
<comment type="caution">
    <text evidence="3">The sequence shown here is derived from an EMBL/GenBank/DDBJ whole genome shotgun (WGS) entry which is preliminary data.</text>
</comment>
<evidence type="ECO:0000313" key="3">
    <source>
        <dbReference type="EMBL" id="MBK4735614.1"/>
    </source>
</evidence>
<dbReference type="PROSITE" id="PS51833">
    <property type="entry name" value="HDOD"/>
    <property type="match status" value="1"/>
</dbReference>
<dbReference type="InterPro" id="IPR052340">
    <property type="entry name" value="RNase_Y/CdgJ"/>
</dbReference>
<dbReference type="PANTHER" id="PTHR33525">
    <property type="match status" value="1"/>
</dbReference>
<feature type="domain" description="HDOD" evidence="2">
    <location>
        <begin position="25"/>
        <end position="220"/>
    </location>
</feature>
<dbReference type="InterPro" id="IPR029016">
    <property type="entry name" value="GAF-like_dom_sf"/>
</dbReference>
<proteinExistence type="predicted"/>
<dbReference type="RefSeq" id="WP_200592397.1">
    <property type="nucleotide sequence ID" value="NZ_JAEPBG010000005.1"/>
</dbReference>
<protein>
    <submittedName>
        <fullName evidence="3">HDOD domain-containing protein</fullName>
    </submittedName>
</protein>
<dbReference type="Gene3D" id="1.10.3210.10">
    <property type="entry name" value="Hypothetical protein af1432"/>
    <property type="match status" value="1"/>
</dbReference>
<evidence type="ECO:0000256" key="1">
    <source>
        <dbReference type="SAM" id="MobiDB-lite"/>
    </source>
</evidence>
<dbReference type="AlphaFoldDB" id="A0A934SZK7"/>
<reference evidence="3" key="1">
    <citation type="submission" date="2021-01" db="EMBL/GenBank/DDBJ databases">
        <title>Genome sequence of strain Noviherbaspirillum sp. DKR-6.</title>
        <authorList>
            <person name="Chaudhary D.K."/>
        </authorList>
    </citation>
    <scope>NUCLEOTIDE SEQUENCE</scope>
    <source>
        <strain evidence="3">DKR-6</strain>
    </source>
</reference>
<dbReference type="Proteomes" id="UP000622890">
    <property type="component" value="Unassembled WGS sequence"/>
</dbReference>
<dbReference type="Gene3D" id="3.30.450.40">
    <property type="match status" value="1"/>
</dbReference>
<accession>A0A934SZK7</accession>
<keyword evidence="4" id="KW-1185">Reference proteome</keyword>
<dbReference type="SUPFAM" id="SSF55781">
    <property type="entry name" value="GAF domain-like"/>
    <property type="match status" value="1"/>
</dbReference>
<dbReference type="EMBL" id="JAEPBG010000005">
    <property type="protein sequence ID" value="MBK4735614.1"/>
    <property type="molecule type" value="Genomic_DNA"/>
</dbReference>